<keyword evidence="3" id="KW-0500">Molybdenum</keyword>
<organism evidence="9 10">
    <name type="scientific">Salipiger abyssi</name>
    <dbReference type="NCBI Taxonomy" id="1250539"/>
    <lineage>
        <taxon>Bacteria</taxon>
        <taxon>Pseudomonadati</taxon>
        <taxon>Pseudomonadota</taxon>
        <taxon>Alphaproteobacteria</taxon>
        <taxon>Rhodobacterales</taxon>
        <taxon>Roseobacteraceae</taxon>
        <taxon>Salipiger</taxon>
    </lineage>
</organism>
<dbReference type="GO" id="GO:0009055">
    <property type="term" value="F:electron transfer activity"/>
    <property type="evidence" value="ECO:0007669"/>
    <property type="project" value="TreeGrafter"/>
</dbReference>
<keyword evidence="10" id="KW-1185">Reference proteome</keyword>
<dbReference type="Gene3D" id="2.40.40.20">
    <property type="match status" value="1"/>
</dbReference>
<dbReference type="AlphaFoldDB" id="A0A1P8UMD5"/>
<dbReference type="Proteomes" id="UP000187059">
    <property type="component" value="Plasmid pPABY2"/>
</dbReference>
<accession>A0A1P8UMD5</accession>
<dbReference type="InterPro" id="IPR009010">
    <property type="entry name" value="Asp_de-COase-like_dom_sf"/>
</dbReference>
<keyword evidence="5 9" id="KW-0560">Oxidoreductase</keyword>
<dbReference type="OrthoDB" id="9759518at2"/>
<dbReference type="EC" id="1.7.2.3" evidence="9"/>
<feature type="domain" description="Molybdopterin oxidoreductase" evidence="6">
    <location>
        <begin position="207"/>
        <end position="711"/>
    </location>
</feature>
<evidence type="ECO:0000313" key="9">
    <source>
        <dbReference type="EMBL" id="APZ50554.1"/>
    </source>
</evidence>
<dbReference type="PANTHER" id="PTHR43742:SF10">
    <property type="entry name" value="TRIMETHYLAMINE-N-OXIDE REDUCTASE 2"/>
    <property type="match status" value="1"/>
</dbReference>
<dbReference type="Gene3D" id="3.40.50.740">
    <property type="match status" value="2"/>
</dbReference>
<dbReference type="PANTHER" id="PTHR43742">
    <property type="entry name" value="TRIMETHYLAMINE-N-OXIDE REDUCTASE"/>
    <property type="match status" value="1"/>
</dbReference>
<evidence type="ECO:0000256" key="3">
    <source>
        <dbReference type="ARBA" id="ARBA00022505"/>
    </source>
</evidence>
<evidence type="ECO:0000259" key="7">
    <source>
        <dbReference type="Pfam" id="PF01568"/>
    </source>
</evidence>
<keyword evidence="4" id="KW-0479">Metal-binding</keyword>
<dbReference type="InterPro" id="IPR006657">
    <property type="entry name" value="MoPterin_dinucl-bd_dom"/>
</dbReference>
<feature type="domain" description="Pyrogallol hydroxytransferase large subunit-like N-terminal" evidence="8">
    <location>
        <begin position="147"/>
        <end position="200"/>
    </location>
</feature>
<dbReference type="KEGG" id="paby:Ga0080574_TMP220"/>
<dbReference type="GO" id="GO:0030151">
    <property type="term" value="F:molybdenum ion binding"/>
    <property type="evidence" value="ECO:0007669"/>
    <property type="project" value="TreeGrafter"/>
</dbReference>
<dbReference type="InterPro" id="IPR049032">
    <property type="entry name" value="AhtL-like_N"/>
</dbReference>
<comment type="cofactor">
    <cofactor evidence="1">
        <name>Mo-bis(molybdopterin guanine dinucleotide)</name>
        <dbReference type="ChEBI" id="CHEBI:60539"/>
    </cofactor>
</comment>
<dbReference type="Gene3D" id="3.40.228.10">
    <property type="entry name" value="Dimethylsulfoxide Reductase, domain 2"/>
    <property type="match status" value="1"/>
</dbReference>
<dbReference type="Gene3D" id="2.20.25.340">
    <property type="match status" value="1"/>
</dbReference>
<feature type="domain" description="Molybdopterin dinucleotide-binding" evidence="7">
    <location>
        <begin position="847"/>
        <end position="975"/>
    </location>
</feature>
<proteinExistence type="inferred from homology"/>
<evidence type="ECO:0000256" key="1">
    <source>
        <dbReference type="ARBA" id="ARBA00001942"/>
    </source>
</evidence>
<dbReference type="Pfam" id="PF21423">
    <property type="entry name" value="AhtL-like_1st"/>
    <property type="match status" value="1"/>
</dbReference>
<dbReference type="Pfam" id="PF00384">
    <property type="entry name" value="Molybdopterin"/>
    <property type="match status" value="1"/>
</dbReference>
<dbReference type="InterPro" id="IPR006656">
    <property type="entry name" value="Mopterin_OxRdtase"/>
</dbReference>
<dbReference type="GO" id="GO:0043546">
    <property type="term" value="F:molybdopterin cofactor binding"/>
    <property type="evidence" value="ECO:0007669"/>
    <property type="project" value="InterPro"/>
</dbReference>
<evidence type="ECO:0000256" key="4">
    <source>
        <dbReference type="ARBA" id="ARBA00022723"/>
    </source>
</evidence>
<geneLocation type="plasmid" evidence="10">
    <name>ppaby2</name>
</geneLocation>
<evidence type="ECO:0000256" key="2">
    <source>
        <dbReference type="ARBA" id="ARBA00010312"/>
    </source>
</evidence>
<protein>
    <submittedName>
        <fullName evidence="9">Trimethylamine-N-oxide reductase (Cytochrome c)</fullName>
        <ecNumber evidence="9">1.7.2.3</ecNumber>
    </submittedName>
</protein>
<dbReference type="InterPro" id="IPR050612">
    <property type="entry name" value="Prok_Mopterin_Oxidored"/>
</dbReference>
<keyword evidence="9" id="KW-0614">Plasmid</keyword>
<evidence type="ECO:0000259" key="8">
    <source>
        <dbReference type="Pfam" id="PF21423"/>
    </source>
</evidence>
<dbReference type="GO" id="GO:0050626">
    <property type="term" value="F:trimethylamine-N-oxide reductase (cytochrome c) activity"/>
    <property type="evidence" value="ECO:0007669"/>
    <property type="project" value="UniProtKB-EC"/>
</dbReference>
<name>A0A1P8UMD5_9RHOB</name>
<dbReference type="EMBL" id="CP015090">
    <property type="protein sequence ID" value="APZ50554.1"/>
    <property type="molecule type" value="Genomic_DNA"/>
</dbReference>
<reference evidence="9 10" key="1">
    <citation type="submission" date="2016-04" db="EMBL/GenBank/DDBJ databases">
        <title>Deep-sea bacteria in the southern Pacific.</title>
        <authorList>
            <person name="Tang K."/>
        </authorList>
    </citation>
    <scope>NUCLEOTIDE SEQUENCE [LARGE SCALE GENOMIC DNA]</scope>
    <source>
        <strain evidence="9 10">JLT2014</strain>
        <plasmid evidence="10">ppaby2</plasmid>
    </source>
</reference>
<dbReference type="SUPFAM" id="SSF50692">
    <property type="entry name" value="ADC-like"/>
    <property type="match status" value="1"/>
</dbReference>
<dbReference type="Pfam" id="PF01568">
    <property type="entry name" value="Molydop_binding"/>
    <property type="match status" value="1"/>
</dbReference>
<evidence type="ECO:0000313" key="10">
    <source>
        <dbReference type="Proteomes" id="UP000187059"/>
    </source>
</evidence>
<dbReference type="RefSeq" id="WP_076694324.1">
    <property type="nucleotide sequence ID" value="NZ_CP015090.1"/>
</dbReference>
<evidence type="ECO:0000256" key="5">
    <source>
        <dbReference type="ARBA" id="ARBA00023002"/>
    </source>
</evidence>
<comment type="similarity">
    <text evidence="2">Belongs to the prokaryotic molybdopterin-containing oxidoreductase family.</text>
</comment>
<dbReference type="GO" id="GO:0009061">
    <property type="term" value="P:anaerobic respiration"/>
    <property type="evidence" value="ECO:0007669"/>
    <property type="project" value="TreeGrafter"/>
</dbReference>
<dbReference type="SUPFAM" id="SSF53706">
    <property type="entry name" value="Formate dehydrogenase/DMSO reductase, domains 1-3"/>
    <property type="match status" value="1"/>
</dbReference>
<evidence type="ECO:0000259" key="6">
    <source>
        <dbReference type="Pfam" id="PF00384"/>
    </source>
</evidence>
<sequence length="993" mass="109815">MTQTLKLRTILSALPGAVRLAARLLDPVKAHLQTGNHTVQLRLRDGSLSRHITFRNGKITAGWGRHPAPDAEIVFMDSATALKMLQPKTDYAFLIDALKNFKITQTGDDAVLLWFGQLVDTINTASMKRGTRMPDGTMRYTNLTNGGPLFVYVKDGKILRTTPIDLAEDDAESWTLEARGRSFTPRRQATLSPHALGMKSQVYSDKRILYPMKRVDWDPNGERNPQNRGKSGYERISWDEAFDLVASEIRRMKTEYGPGAIAAAPPAHHQWGNLNYWLSALLRFSNLIGATRVEFSPISWEGWYWGATHHFGNSIRLGLPGFYGTVQDCLDHAEQIVFWGSDPETTNGIYAGFEGTERRLWAKELGIEFIHIDPHKTATAQLLGGTWVPVRPGTDAALAIAIMHEWMVTGSYDKDYVASRTTGFDEWEAYVLGREDGVPKTPEWQEEETGVPAHVARALAKQWAGKKTYLAAGGLGAGFGGPCRGGGGAQWARAMVMLMAMQGWGKPGINFGNLQMGAPQDYNFYFPGYADGGISGDVVNSASVMHNYVRMPHIVTINPVKQAIPRQRLADAIVTGKAEGYYWDGFSAEGQFVKMEYPRPGFSPVHMYYRYGASSLGTVPGSNRMVEAYRHESLETVVTQAIWMENEAKFADIILPACTSFERDDISESANCAGYIHHNQSQLNHRVIVMQHKAIEPLGESKSDYQIFAGILTRLGMGAMFTEGGCSDLTWCKRIFESTDLADKISWKAFLKKGYYIVPTPADHAAQEVDMRWFAEGRTKNLPEPNPLPAVYSQGFGQGLGTQSGKFEFVPGSLKRLGDLDPARPAVNRYMRPPDTTTRAADSPWPLQLITAHPRYSFHTQSDGKNSAVNEIADHRVLVDGHRYWIVRMNPEDAAARGVADGELVKVHNDRGAVLCAARVTPLMARGVIGSWESCAEYDPVDTPDGPVDRGGCLNLLTPARTMSRMADGITPNSCLIQITRWADVNATEEAAA</sequence>
<gene>
    <name evidence="9" type="ORF">Ga0080574_TMP220</name>
</gene>
<dbReference type="GO" id="GO:0030288">
    <property type="term" value="C:outer membrane-bounded periplasmic space"/>
    <property type="evidence" value="ECO:0007669"/>
    <property type="project" value="TreeGrafter"/>
</dbReference>